<proteinExistence type="predicted"/>
<organism evidence="2 3">
    <name type="scientific">Sphaerochaeta associata</name>
    <dbReference type="NCBI Taxonomy" id="1129264"/>
    <lineage>
        <taxon>Bacteria</taxon>
        <taxon>Pseudomonadati</taxon>
        <taxon>Spirochaetota</taxon>
        <taxon>Spirochaetia</taxon>
        <taxon>Spirochaetales</taxon>
        <taxon>Sphaerochaetaceae</taxon>
        <taxon>Sphaerochaeta</taxon>
    </lineage>
</organism>
<sequence>MKRQTLVQRVLLYVIMACALSVAPLSAVPNGAHFISLDSWLYEALDSLYLESAKVVPFTARPYTVDEYQYYLKHIESSELSESGRHTLKSIQKELVVSALYNEEYSAFSYSAIISPELYANTNKKLIWDNAYQHYLNKYAYGYTERSPILSLPIQFWGGDAFFAEVDIDIKEQPGVGLYPTSSFNQPATNAPYVNWGNIPLGFDHIYHHFPDSYYLSYSKPHWSFYLGSGEYSIGTGRTGNLILSKDADKIPAVRMSWYNKIFKYNFSYLSLNPGLGNSGKYAHESDGVSMSLDLSTLTSGYNQNIYSTNPTGTDFNGYMDTGLYPYKGYLTHSMEFRFLNEKVYAAVTEAAVYARAVPELFTFMPLAFWHNTNNGEQTNSLLALDVQAAIGKYGYLYASGVLDQFTMSHESDSLDPPAYGFIVGALSRTPAGKGYITGGVEYVNTSDWLYTHKYWLQTPTVTQRNTAITRGGYTVRMLGYSEGNDYSQLHLELGYTEFGHYNLTASYNYGVKGPYDVFMRLPQKDGENIVRPEGSRKNWPDAIHHQVGIKGEYQLQDAFTFGMHLYYTHVTNYKHEAGNTMQNLEMSVGVRLDVGAL</sequence>
<feature type="chain" id="PRO_5045346143" description="Capsule assembly protein Wzi" evidence="1">
    <location>
        <begin position="28"/>
        <end position="598"/>
    </location>
</feature>
<accession>A0ABY4D613</accession>
<feature type="signal peptide" evidence="1">
    <location>
        <begin position="1"/>
        <end position="27"/>
    </location>
</feature>
<dbReference type="InterPro" id="IPR038636">
    <property type="entry name" value="Wzi_sf"/>
</dbReference>
<evidence type="ECO:0008006" key="4">
    <source>
        <dbReference type="Google" id="ProtNLM"/>
    </source>
</evidence>
<evidence type="ECO:0000313" key="3">
    <source>
        <dbReference type="Proteomes" id="UP000829708"/>
    </source>
</evidence>
<gene>
    <name evidence="2" type="ORF">MUG09_08540</name>
</gene>
<keyword evidence="3" id="KW-1185">Reference proteome</keyword>
<keyword evidence="1" id="KW-0732">Signal</keyword>
<protein>
    <recommendedName>
        <fullName evidence="4">Capsule assembly protein Wzi</fullName>
    </recommendedName>
</protein>
<name>A0ABY4D613_9SPIR</name>
<dbReference type="Gene3D" id="2.40.160.130">
    <property type="entry name" value="Capsule assembly protein Wzi"/>
    <property type="match status" value="1"/>
</dbReference>
<dbReference type="Proteomes" id="UP000829708">
    <property type="component" value="Chromosome"/>
</dbReference>
<dbReference type="RefSeq" id="WP_244770995.1">
    <property type="nucleotide sequence ID" value="NZ_CP094929.1"/>
</dbReference>
<dbReference type="EMBL" id="CP094929">
    <property type="protein sequence ID" value="UOM49601.1"/>
    <property type="molecule type" value="Genomic_DNA"/>
</dbReference>
<reference evidence="3" key="1">
    <citation type="journal article" date="2024" name="J Bioinform Genom">
        <title>Complete genome sequence of the type strain bacterium Sphaerochaeta associata GLS2t (VKM B-2742)t.</title>
        <authorList>
            <person name="Troshina O.Y."/>
            <person name="Tepeeva A.N."/>
            <person name="Arzamasceva V.O."/>
            <person name="Whitman W.B."/>
            <person name="Varghese N."/>
            <person name="Shapiro N."/>
            <person name="Woyke T."/>
            <person name="Kripides N.C."/>
            <person name="Vasilenko O.V."/>
        </authorList>
    </citation>
    <scope>NUCLEOTIDE SEQUENCE [LARGE SCALE GENOMIC DNA]</scope>
    <source>
        <strain evidence="3">GLS2T</strain>
    </source>
</reference>
<evidence type="ECO:0000313" key="2">
    <source>
        <dbReference type="EMBL" id="UOM49601.1"/>
    </source>
</evidence>
<evidence type="ECO:0000256" key="1">
    <source>
        <dbReference type="SAM" id="SignalP"/>
    </source>
</evidence>